<evidence type="ECO:0000313" key="3">
    <source>
        <dbReference type="EMBL" id="ONK79411.1"/>
    </source>
</evidence>
<name>A0A5P1FRS0_ASPOF</name>
<dbReference type="Proteomes" id="UP000243459">
    <property type="component" value="Chromosome 1"/>
</dbReference>
<keyword evidence="4" id="KW-1185">Reference proteome</keyword>
<dbReference type="InterPro" id="IPR026057">
    <property type="entry name" value="TBL_C"/>
</dbReference>
<dbReference type="Gramene" id="ONK79411">
    <property type="protein sequence ID" value="ONK79411"/>
    <property type="gene ID" value="A4U43_C01F6080"/>
</dbReference>
<evidence type="ECO:0000313" key="4">
    <source>
        <dbReference type="Proteomes" id="UP000243459"/>
    </source>
</evidence>
<comment type="similarity">
    <text evidence="1">Belongs to the PC-esterase family. TBL subfamily.</text>
</comment>
<accession>A0A5P1FRS0</accession>
<dbReference type="PANTHER" id="PTHR32285">
    <property type="entry name" value="PROTEIN TRICHOME BIREFRINGENCE-LIKE 9-RELATED"/>
    <property type="match status" value="1"/>
</dbReference>
<evidence type="ECO:0000256" key="1">
    <source>
        <dbReference type="ARBA" id="ARBA00007727"/>
    </source>
</evidence>
<protein>
    <recommendedName>
        <fullName evidence="2">Trichome birefringence-like C-terminal domain-containing protein</fullName>
    </recommendedName>
</protein>
<gene>
    <name evidence="3" type="ORF">A4U43_C01F6080</name>
</gene>
<dbReference type="Pfam" id="PF13839">
    <property type="entry name" value="PC-Esterase"/>
    <property type="match status" value="1"/>
</dbReference>
<dbReference type="PANTHER" id="PTHR32285:SF253">
    <property type="entry name" value="OS06G0234600 PROTEIN"/>
    <property type="match status" value="1"/>
</dbReference>
<organism evidence="3 4">
    <name type="scientific">Asparagus officinalis</name>
    <name type="common">Garden asparagus</name>
    <dbReference type="NCBI Taxonomy" id="4686"/>
    <lineage>
        <taxon>Eukaryota</taxon>
        <taxon>Viridiplantae</taxon>
        <taxon>Streptophyta</taxon>
        <taxon>Embryophyta</taxon>
        <taxon>Tracheophyta</taxon>
        <taxon>Spermatophyta</taxon>
        <taxon>Magnoliopsida</taxon>
        <taxon>Liliopsida</taxon>
        <taxon>Asparagales</taxon>
        <taxon>Asparagaceae</taxon>
        <taxon>Asparagoideae</taxon>
        <taxon>Asparagus</taxon>
    </lineage>
</organism>
<proteinExistence type="inferred from homology"/>
<dbReference type="GO" id="GO:0016413">
    <property type="term" value="F:O-acetyltransferase activity"/>
    <property type="evidence" value="ECO:0007669"/>
    <property type="project" value="InterPro"/>
</dbReference>
<dbReference type="OMA" id="HINECQN"/>
<dbReference type="InterPro" id="IPR029962">
    <property type="entry name" value="TBL"/>
</dbReference>
<dbReference type="EMBL" id="CM007381">
    <property type="protein sequence ID" value="ONK79411.1"/>
    <property type="molecule type" value="Genomic_DNA"/>
</dbReference>
<reference evidence="4" key="1">
    <citation type="journal article" date="2017" name="Nat. Commun.">
        <title>The asparagus genome sheds light on the origin and evolution of a young Y chromosome.</title>
        <authorList>
            <person name="Harkess A."/>
            <person name="Zhou J."/>
            <person name="Xu C."/>
            <person name="Bowers J.E."/>
            <person name="Van der Hulst R."/>
            <person name="Ayyampalayam S."/>
            <person name="Mercati F."/>
            <person name="Riccardi P."/>
            <person name="McKain M.R."/>
            <person name="Kakrana A."/>
            <person name="Tang H."/>
            <person name="Ray J."/>
            <person name="Groenendijk J."/>
            <person name="Arikit S."/>
            <person name="Mathioni S.M."/>
            <person name="Nakano M."/>
            <person name="Shan H."/>
            <person name="Telgmann-Rauber A."/>
            <person name="Kanno A."/>
            <person name="Yue Z."/>
            <person name="Chen H."/>
            <person name="Li W."/>
            <person name="Chen Y."/>
            <person name="Xu X."/>
            <person name="Zhang Y."/>
            <person name="Luo S."/>
            <person name="Chen H."/>
            <person name="Gao J."/>
            <person name="Mao Z."/>
            <person name="Pires J.C."/>
            <person name="Luo M."/>
            <person name="Kudrna D."/>
            <person name="Wing R.A."/>
            <person name="Meyers B.C."/>
            <person name="Yi K."/>
            <person name="Kong H."/>
            <person name="Lavrijsen P."/>
            <person name="Sunseri F."/>
            <person name="Falavigna A."/>
            <person name="Ye Y."/>
            <person name="Leebens-Mack J.H."/>
            <person name="Chen G."/>
        </authorList>
    </citation>
    <scope>NUCLEOTIDE SEQUENCE [LARGE SCALE GENOMIC DNA]</scope>
    <source>
        <strain evidence="4">cv. DH0086</strain>
    </source>
</reference>
<feature type="domain" description="Trichome birefringence-like C-terminal" evidence="2">
    <location>
        <begin position="2"/>
        <end position="281"/>
    </location>
</feature>
<evidence type="ECO:0000259" key="2">
    <source>
        <dbReference type="Pfam" id="PF13839"/>
    </source>
</evidence>
<dbReference type="GO" id="GO:0005794">
    <property type="term" value="C:Golgi apparatus"/>
    <property type="evidence" value="ECO:0007669"/>
    <property type="project" value="TreeGrafter"/>
</dbReference>
<sequence length="287" mass="33838">MFDPELFLSIARGKKLMFIGDSLARNMMESLLCLLSQAETPINTYKDPKDPKDKHRTWYFPAHDFTLMVIWTEFLVETNEIIINGTATDTYNINLDKPNPVWGKKLKELKYAVINHGNWFTRKTYIYRKKKLIGCVHCYGEKIPGISMSSAIRMVMKSAFRFINKCKECEDLLTVMRTYSMSHFEHGSWLTGGYCNRTEPLRESELNMENKAWEFRRIQMEEMERARREGKRRIELMDVTKAMMLRADAHPGRHWYAKSASDCLHWCLPGPIDMWSEVLLEIMKKNR</sequence>
<dbReference type="AlphaFoldDB" id="A0A5P1FRS0"/>